<protein>
    <submittedName>
        <fullName evidence="2">Uncharacterized protein</fullName>
    </submittedName>
</protein>
<evidence type="ECO:0000256" key="1">
    <source>
        <dbReference type="SAM" id="MobiDB-lite"/>
    </source>
</evidence>
<dbReference type="AlphaFoldDB" id="J9GFE4"/>
<proteinExistence type="predicted"/>
<accession>J9GFE4</accession>
<organism evidence="2">
    <name type="scientific">gut metagenome</name>
    <dbReference type="NCBI Taxonomy" id="749906"/>
    <lineage>
        <taxon>unclassified sequences</taxon>
        <taxon>metagenomes</taxon>
        <taxon>organismal metagenomes</taxon>
    </lineage>
</organism>
<feature type="compositionally biased region" description="Basic and acidic residues" evidence="1">
    <location>
        <begin position="1"/>
        <end position="13"/>
    </location>
</feature>
<sequence>MKNNRDDTKRDNQKATVDSSVHKPKPLPFQVQKTWLPHMKASASGNLVHAPLHRAKHLLDRKAVLHPITVECDSCIDWLSESFYSILLKKTHRCPPHTQCIS</sequence>
<feature type="region of interest" description="Disordered" evidence="1">
    <location>
        <begin position="1"/>
        <end position="26"/>
    </location>
</feature>
<name>J9GFE4_9ZZZZ</name>
<evidence type="ECO:0000313" key="2">
    <source>
        <dbReference type="EMBL" id="EJX06077.1"/>
    </source>
</evidence>
<comment type="caution">
    <text evidence="2">The sequence shown here is derived from an EMBL/GenBank/DDBJ whole genome shotgun (WGS) entry which is preliminary data.</text>
</comment>
<dbReference type="EMBL" id="AMCI01001268">
    <property type="protein sequence ID" value="EJX06077.1"/>
    <property type="molecule type" value="Genomic_DNA"/>
</dbReference>
<gene>
    <name evidence="2" type="ORF">EVA_05817</name>
</gene>
<reference evidence="2" key="1">
    <citation type="journal article" date="2012" name="PLoS ONE">
        <title>Gene sets for utilization of primary and secondary nutrition supplies in the distal gut of endangered iberian lynx.</title>
        <authorList>
            <person name="Alcaide M."/>
            <person name="Messina E."/>
            <person name="Richter M."/>
            <person name="Bargiela R."/>
            <person name="Peplies J."/>
            <person name="Huws S.A."/>
            <person name="Newbold C.J."/>
            <person name="Golyshin P.N."/>
            <person name="Simon M.A."/>
            <person name="Lopez G."/>
            <person name="Yakimov M.M."/>
            <person name="Ferrer M."/>
        </authorList>
    </citation>
    <scope>NUCLEOTIDE SEQUENCE</scope>
</reference>